<dbReference type="RefSeq" id="WP_309308047.1">
    <property type="nucleotide sequence ID" value="NZ_CP133594.1"/>
</dbReference>
<organism evidence="1 2">
    <name type="scientific">Methanolobus mangrovi</name>
    <dbReference type="NCBI Taxonomy" id="3072977"/>
    <lineage>
        <taxon>Archaea</taxon>
        <taxon>Methanobacteriati</taxon>
        <taxon>Methanobacteriota</taxon>
        <taxon>Stenosarchaea group</taxon>
        <taxon>Methanomicrobia</taxon>
        <taxon>Methanosarcinales</taxon>
        <taxon>Methanosarcinaceae</taxon>
        <taxon>Methanolobus</taxon>
    </lineage>
</organism>
<dbReference type="EMBL" id="CP133594">
    <property type="protein sequence ID" value="WMW22252.1"/>
    <property type="molecule type" value="Genomic_DNA"/>
</dbReference>
<dbReference type="GeneID" id="84228487"/>
<proteinExistence type="predicted"/>
<reference evidence="1" key="1">
    <citation type="submission" date="2023-08" db="EMBL/GenBank/DDBJ databases">
        <title>Methanolobus mangrovi sp. nov. and Methanolobus sediminis sp. nov, two novel methylotrophic methanogens isolated from mangrove sediments in China.</title>
        <authorList>
            <person name="Zhou J."/>
        </authorList>
    </citation>
    <scope>NUCLEOTIDE SEQUENCE</scope>
    <source>
        <strain evidence="1">FTZ2</strain>
    </source>
</reference>
<sequence>MQEVYIIWLRGDSLKKKTWANNYLEFDPELVGKEYLSCVPKLTL</sequence>
<gene>
    <name evidence="1" type="ORF">RE476_00060</name>
</gene>
<dbReference type="KEGG" id="mmav:RE476_00060"/>
<dbReference type="AlphaFoldDB" id="A0AA51UHI6"/>
<evidence type="ECO:0000313" key="1">
    <source>
        <dbReference type="EMBL" id="WMW22252.1"/>
    </source>
</evidence>
<keyword evidence="2" id="KW-1185">Reference proteome</keyword>
<protein>
    <submittedName>
        <fullName evidence="1">Uncharacterized protein</fullName>
    </submittedName>
</protein>
<dbReference type="Proteomes" id="UP001183006">
    <property type="component" value="Chromosome"/>
</dbReference>
<evidence type="ECO:0000313" key="2">
    <source>
        <dbReference type="Proteomes" id="UP001183006"/>
    </source>
</evidence>
<name>A0AA51UHI6_9EURY</name>
<accession>A0AA51UHI6</accession>